<sequence>MNQIELSQLLLAILPALIVGMVAFYFFSSYNKNEENRRNFLLHRETQKTALPLKLQAYERMTLFLERISPGKILFRVKPNSDDKKAYERLLINTIEQEFEHNLAQQIYLSTESWDYIKTAKNATIGIIRKANQQESVTDADKLREVILKNLIEKQSPTEAAIAYLKNEVKRFI</sequence>
<accession>A0A0Q9Z5X8</accession>
<dbReference type="Proteomes" id="UP000051643">
    <property type="component" value="Unassembled WGS sequence"/>
</dbReference>
<proteinExistence type="predicted"/>
<comment type="caution">
    <text evidence="2">The sequence shown here is derived from an EMBL/GenBank/DDBJ whole genome shotgun (WGS) entry which is preliminary data.</text>
</comment>
<evidence type="ECO:0000313" key="2">
    <source>
        <dbReference type="EMBL" id="KRG28342.1"/>
    </source>
</evidence>
<dbReference type="AlphaFoldDB" id="A0A0Q9Z5X8"/>
<organism evidence="2 3">
    <name type="scientific">Salegentibacter mishustinae</name>
    <dbReference type="NCBI Taxonomy" id="270918"/>
    <lineage>
        <taxon>Bacteria</taxon>
        <taxon>Pseudomonadati</taxon>
        <taxon>Bacteroidota</taxon>
        <taxon>Flavobacteriia</taxon>
        <taxon>Flavobacteriales</taxon>
        <taxon>Flavobacteriaceae</taxon>
        <taxon>Salegentibacter</taxon>
    </lineage>
</organism>
<feature type="transmembrane region" description="Helical" evidence="1">
    <location>
        <begin position="6"/>
        <end position="28"/>
    </location>
</feature>
<dbReference type="STRING" id="270918.APR42_06015"/>
<dbReference type="EMBL" id="LKTP01000023">
    <property type="protein sequence ID" value="KRG28342.1"/>
    <property type="molecule type" value="Genomic_DNA"/>
</dbReference>
<keyword evidence="1" id="KW-0472">Membrane</keyword>
<keyword evidence="3" id="KW-1185">Reference proteome</keyword>
<reference evidence="2" key="1">
    <citation type="submission" date="2015-10" db="EMBL/GenBank/DDBJ databases">
        <title>Draft genome sequence of Salegentibacter mishustinae KCTC 12263.</title>
        <authorList>
            <person name="Lin W."/>
            <person name="Zheng Q."/>
        </authorList>
    </citation>
    <scope>NUCLEOTIDE SEQUENCE [LARGE SCALE GENOMIC DNA]</scope>
    <source>
        <strain evidence="2">KCTC 12263</strain>
    </source>
</reference>
<dbReference type="InterPro" id="IPR057695">
    <property type="entry name" value="DUF7935"/>
</dbReference>
<dbReference type="RefSeq" id="WP_057482014.1">
    <property type="nucleotide sequence ID" value="NZ_BMWR01000001.1"/>
</dbReference>
<name>A0A0Q9Z5X8_9FLAO</name>
<dbReference type="Pfam" id="PF25589">
    <property type="entry name" value="DUF7935"/>
    <property type="match status" value="1"/>
</dbReference>
<keyword evidence="1" id="KW-1133">Transmembrane helix</keyword>
<protein>
    <submittedName>
        <fullName evidence="2">Uncharacterized protein</fullName>
    </submittedName>
</protein>
<gene>
    <name evidence="2" type="ORF">APR42_06015</name>
</gene>
<keyword evidence="1" id="KW-0812">Transmembrane</keyword>
<evidence type="ECO:0000313" key="3">
    <source>
        <dbReference type="Proteomes" id="UP000051643"/>
    </source>
</evidence>
<dbReference type="OrthoDB" id="1493032at2"/>
<evidence type="ECO:0000256" key="1">
    <source>
        <dbReference type="SAM" id="Phobius"/>
    </source>
</evidence>